<feature type="compositionally biased region" description="Gly residues" evidence="1">
    <location>
        <begin position="323"/>
        <end position="355"/>
    </location>
</feature>
<sequence length="497" mass="49293">MLAMSWKTNVSQAQAPDSVPLSVTAVANLNACANSLMAYQNCGKLQSERLAGMLNDTAKLYDDVDRQYAGKMGDPGRLSAVDAIPAPQSSTPPPTLPDAPTPPAMVSAAGYSTVEQNDQQLNSGPGIGALDSASTDYKDAANMLAKVEAPHFENWEGTAATAAMDRFKELYTWLGELSSKWTALAAAADQIKAAHNRAVDEHAPILQSYNEYLRKLQELMNDPNADPALIDLIARTLTKLQQDSNDVLEKYARSASFSPPNVSDPPFASGRTGNPSAGPGGGKEGGSKGGGGGGDSKDSKGGSPQVSPASADPNAAQQKSGSPSGGGSPAGGGAPSGGSPAGAGAGGAPSGGMPGGMPNAGKPTLPKLNEPSLKPASLGGGGGAKGGGGGGGGGGMPKMPLGPAVGSESVAPTPAAAKAGGPGAAGPAPAGAGMGGGGMGGGGMGHGGGQQGKEKRRDPNLSPDEDLYKEDRAWTEPVIGRQSPQRRKAPDGKDSGS</sequence>
<feature type="domain" description="ESX-1 secretion-associated protein EspB PE" evidence="2">
    <location>
        <begin position="11"/>
        <end position="68"/>
    </location>
</feature>
<feature type="compositionally biased region" description="Low complexity" evidence="1">
    <location>
        <begin position="411"/>
        <end position="431"/>
    </location>
</feature>
<dbReference type="Pfam" id="PF21856">
    <property type="entry name" value="EspB_PPE"/>
    <property type="match status" value="1"/>
</dbReference>
<feature type="region of interest" description="Disordered" evidence="1">
    <location>
        <begin position="253"/>
        <end position="497"/>
    </location>
</feature>
<dbReference type="InterPro" id="IPR054056">
    <property type="entry name" value="EspB_PPE"/>
</dbReference>
<name>A0A1X0ACK5_9MYCO</name>
<feature type="compositionally biased region" description="Gly residues" evidence="1">
    <location>
        <begin position="432"/>
        <end position="451"/>
    </location>
</feature>
<gene>
    <name evidence="4" type="ORF">BST13_29805</name>
</gene>
<feature type="compositionally biased region" description="Gly residues" evidence="1">
    <location>
        <begin position="278"/>
        <end position="294"/>
    </location>
</feature>
<organism evidence="4 5">
    <name type="scientific">Mycobacterium aquaticum</name>
    <dbReference type="NCBI Taxonomy" id="1927124"/>
    <lineage>
        <taxon>Bacteria</taxon>
        <taxon>Bacillati</taxon>
        <taxon>Actinomycetota</taxon>
        <taxon>Actinomycetes</taxon>
        <taxon>Mycobacteriales</taxon>
        <taxon>Mycobacteriaceae</taxon>
        <taxon>Mycobacterium</taxon>
    </lineage>
</organism>
<feature type="compositionally biased region" description="Pro residues" evidence="1">
    <location>
        <begin position="90"/>
        <end position="99"/>
    </location>
</feature>
<protein>
    <submittedName>
        <fullName evidence="4">Uncharacterized protein</fullName>
    </submittedName>
</protein>
<dbReference type="STRING" id="1927124.BST13_29805"/>
<dbReference type="InterPro" id="IPR041275">
    <property type="entry name" value="EspB_PE"/>
</dbReference>
<proteinExistence type="predicted"/>
<evidence type="ECO:0000313" key="5">
    <source>
        <dbReference type="Proteomes" id="UP000192448"/>
    </source>
</evidence>
<dbReference type="EMBL" id="MVHF01000043">
    <property type="protein sequence ID" value="ORA27800.1"/>
    <property type="molecule type" value="Genomic_DNA"/>
</dbReference>
<evidence type="ECO:0000259" key="2">
    <source>
        <dbReference type="Pfam" id="PF18625"/>
    </source>
</evidence>
<feature type="domain" description="ESX-1 secretion-associated protein EspB PPE" evidence="3">
    <location>
        <begin position="111"/>
        <end position="268"/>
    </location>
</feature>
<dbReference type="AlphaFoldDB" id="A0A1X0ACK5"/>
<keyword evidence="5" id="KW-1185">Reference proteome</keyword>
<dbReference type="Proteomes" id="UP000192448">
    <property type="component" value="Unassembled WGS sequence"/>
</dbReference>
<dbReference type="SUPFAM" id="SSF140459">
    <property type="entry name" value="PE/PPE dimer-like"/>
    <property type="match status" value="1"/>
</dbReference>
<reference evidence="4 5" key="1">
    <citation type="submission" date="2017-02" db="EMBL/GenBank/DDBJ databases">
        <title>The new phylogeny of genus Mycobacterium.</title>
        <authorList>
            <person name="Tortoli E."/>
            <person name="Trovato A."/>
            <person name="Cirillo D.M."/>
        </authorList>
    </citation>
    <scope>NUCLEOTIDE SEQUENCE [LARGE SCALE GENOMIC DNA]</scope>
    <source>
        <strain evidence="4 5">RW6</strain>
    </source>
</reference>
<accession>A0A1X0ACK5</accession>
<dbReference type="Gene3D" id="1.20.1260.20">
    <property type="entry name" value="PPE superfamily"/>
    <property type="match status" value="1"/>
</dbReference>
<dbReference type="InterPro" id="IPR038332">
    <property type="entry name" value="PPE_sf"/>
</dbReference>
<feature type="region of interest" description="Disordered" evidence="1">
    <location>
        <begin position="75"/>
        <end position="99"/>
    </location>
</feature>
<evidence type="ECO:0000313" key="4">
    <source>
        <dbReference type="EMBL" id="ORA27800.1"/>
    </source>
</evidence>
<feature type="compositionally biased region" description="Gly residues" evidence="1">
    <location>
        <begin position="378"/>
        <end position="396"/>
    </location>
</feature>
<dbReference type="Pfam" id="PF18625">
    <property type="entry name" value="EspB_PE"/>
    <property type="match status" value="1"/>
</dbReference>
<comment type="caution">
    <text evidence="4">The sequence shown here is derived from an EMBL/GenBank/DDBJ whole genome shotgun (WGS) entry which is preliminary data.</text>
</comment>
<evidence type="ECO:0000256" key="1">
    <source>
        <dbReference type="SAM" id="MobiDB-lite"/>
    </source>
</evidence>
<evidence type="ECO:0000259" key="3">
    <source>
        <dbReference type="Pfam" id="PF21856"/>
    </source>
</evidence>
<feature type="compositionally biased region" description="Basic and acidic residues" evidence="1">
    <location>
        <begin position="488"/>
        <end position="497"/>
    </location>
</feature>